<keyword evidence="2" id="KW-0472">Membrane</keyword>
<keyword evidence="2" id="KW-1133">Transmembrane helix</keyword>
<dbReference type="PROSITE" id="PS50943">
    <property type="entry name" value="HTH_CROC1"/>
    <property type="match status" value="1"/>
</dbReference>
<dbReference type="EMBL" id="LN853905">
    <property type="protein sequence ID" value="CRY96993.1"/>
    <property type="molecule type" value="Genomic_DNA"/>
</dbReference>
<proteinExistence type="predicted"/>
<accession>A0A0H5Q551</accession>
<evidence type="ECO:0000259" key="3">
    <source>
        <dbReference type="PROSITE" id="PS50943"/>
    </source>
</evidence>
<dbReference type="GO" id="GO:0003677">
    <property type="term" value="F:DNA binding"/>
    <property type="evidence" value="ECO:0007669"/>
    <property type="project" value="UniProtKB-KW"/>
</dbReference>
<evidence type="ECO:0000256" key="2">
    <source>
        <dbReference type="SAM" id="Phobius"/>
    </source>
</evidence>
<dbReference type="SMART" id="SM00530">
    <property type="entry name" value="HTH_XRE"/>
    <property type="match status" value="1"/>
</dbReference>
<dbReference type="InterPro" id="IPR001387">
    <property type="entry name" value="Cro/C1-type_HTH"/>
</dbReference>
<dbReference type="Pfam" id="PF01381">
    <property type="entry name" value="HTH_3"/>
    <property type="match status" value="1"/>
</dbReference>
<organism evidence="4">
    <name type="scientific">uncultured prokaryote</name>
    <dbReference type="NCBI Taxonomy" id="198431"/>
    <lineage>
        <taxon>unclassified sequences</taxon>
        <taxon>environmental samples</taxon>
    </lineage>
</organism>
<dbReference type="AlphaFoldDB" id="A0A0H5Q551"/>
<dbReference type="Gene3D" id="1.10.260.40">
    <property type="entry name" value="lambda repressor-like DNA-binding domains"/>
    <property type="match status" value="1"/>
</dbReference>
<feature type="domain" description="HTH cro/C1-type" evidence="3">
    <location>
        <begin position="7"/>
        <end position="61"/>
    </location>
</feature>
<dbReference type="CDD" id="cd00093">
    <property type="entry name" value="HTH_XRE"/>
    <property type="match status" value="1"/>
</dbReference>
<sequence length="203" mass="23155">MKLGMQIKQRRKELNLTQEELAKRINVSRSAVSNWEIGRNYPDIQLIIQLSDELDISLDKLLKGESLVVKQISNDTIVRKSLSRKVKILYGIILFLLMLGILFFYKTNEYSDISNSTQVKTLTVEDQTIHVTTDLPFYRSLIAYTTNNSPDGKSLEIALSTKLDLSMKNNNELDIPLNISMPSDLDQINIIHNGNIIKSFPLK</sequence>
<evidence type="ECO:0000256" key="1">
    <source>
        <dbReference type="ARBA" id="ARBA00023125"/>
    </source>
</evidence>
<keyword evidence="2" id="KW-0812">Transmembrane</keyword>
<dbReference type="PANTHER" id="PTHR46558">
    <property type="entry name" value="TRACRIPTIONAL REGULATORY PROTEIN-RELATED-RELATED"/>
    <property type="match status" value="1"/>
</dbReference>
<feature type="transmembrane region" description="Helical" evidence="2">
    <location>
        <begin position="88"/>
        <end position="105"/>
    </location>
</feature>
<protein>
    <recommendedName>
        <fullName evidence="3">HTH cro/C1-type domain-containing protein</fullName>
    </recommendedName>
</protein>
<name>A0A0H5Q551_9ZZZZ</name>
<dbReference type="InterPro" id="IPR010982">
    <property type="entry name" value="Lambda_DNA-bd_dom_sf"/>
</dbReference>
<dbReference type="SUPFAM" id="SSF47413">
    <property type="entry name" value="lambda repressor-like DNA-binding domains"/>
    <property type="match status" value="1"/>
</dbReference>
<keyword evidence="1" id="KW-0238">DNA-binding</keyword>
<reference evidence="4" key="1">
    <citation type="submission" date="2015-06" db="EMBL/GenBank/DDBJ databases">
        <authorList>
            <person name="Joergensen T."/>
        </authorList>
    </citation>
    <scope>NUCLEOTIDE SEQUENCE</scope>
    <source>
        <plasmid evidence="4">pRGFK1342</plasmid>
    </source>
</reference>
<dbReference type="PANTHER" id="PTHR46558:SF15">
    <property type="entry name" value="HELIX-TURN-HELIX DOMAIN PROTEIN"/>
    <property type="match status" value="1"/>
</dbReference>
<geneLocation type="plasmid" evidence="4">
    <name>pRGFK1342</name>
</geneLocation>
<keyword evidence="4" id="KW-0614">Plasmid</keyword>
<evidence type="ECO:0000313" key="4">
    <source>
        <dbReference type="EMBL" id="CRY96993.1"/>
    </source>
</evidence>
<reference evidence="4" key="2">
    <citation type="submission" date="2015-07" db="EMBL/GenBank/DDBJ databases">
        <title>Plasmids, circular viruses and viroids from rat gut.</title>
        <authorList>
            <person name="Jorgensen T.J."/>
            <person name="Hansen M.A."/>
            <person name="Xu Z."/>
            <person name="Tabak M.A."/>
            <person name="Sorensen S.J."/>
            <person name="Hansen L.H."/>
        </authorList>
    </citation>
    <scope>NUCLEOTIDE SEQUENCE</scope>
    <source>
        <plasmid evidence="4">pRGFK1342</plasmid>
    </source>
</reference>